<feature type="region of interest" description="Disordered" evidence="3">
    <location>
        <begin position="386"/>
        <end position="406"/>
    </location>
</feature>
<feature type="compositionally biased region" description="Gly residues" evidence="3">
    <location>
        <begin position="259"/>
        <end position="282"/>
    </location>
</feature>
<keyword evidence="5" id="KW-1185">Reference proteome</keyword>
<evidence type="ECO:0000256" key="1">
    <source>
        <dbReference type="ARBA" id="ARBA00004613"/>
    </source>
</evidence>
<dbReference type="Proteomes" id="UP001209755">
    <property type="component" value="Unassembled WGS sequence"/>
</dbReference>
<dbReference type="PANTHER" id="PTHR38340:SF1">
    <property type="entry name" value="S-LAYER PROTEIN"/>
    <property type="match status" value="1"/>
</dbReference>
<dbReference type="PROSITE" id="PS00330">
    <property type="entry name" value="HEMOLYSIN_CALCIUM"/>
    <property type="match status" value="7"/>
</dbReference>
<sequence>MAYDDLSTEEKRDLWSAIGATLTAYWNKNDEIIRYAIQTTSDDSVRAELTHLRGLVGSVGLSFSAIFAAVDELILDETARSAEWDAARIAVRSLTSFGTGLVTGAGAGAAYGLVIGGPIGSGVAALIGGGIGAFYGDAAALEVLNEFEQYLPVELTGLDQDPIHYVNLGDYGYIVGNELHNTISVQGSSGRVFGGDGNDTIIGSNYPSEADTLDGGAGNDSISGMAGDDILWGSGGDDFLRGQLGDDSIHGGTENDTIHGGGGSDTIFGGDGNDVIEGGGDIVDGAQSLDDSDEIHGGAGDDTITTEVGDHEVYGDGGNDSITGENTAGYFDGGEGDDTISIEASTNAGGAQIHGGDGNDTLELGAGVYLATGGSGDDRIEVVTEDGTGRTISGGDGADQITGSDEADQLFGGEGDDVLIGGSGNDSLSGGQQDGVGDEDNVLFGCDGDDSLFAGLGGDTLEGGAGNDQLTGSDGADVFIVGEGQDTIFAADADDRLFVRMNVINGTDGDPVRELVPILGGFMFRDPDEPVQNLTLQGEGEAYFYPRRFEAELIVLDENEYDIEFTGASPIFSYLDFGIYYSLIGSNLLIEIYNASSGPNTSQTILIENYATGVLGLTFEELPDPAQLDGNISPGPSQLTDFNDRNDAYVAKCTALLSGGDLGESPLVEDYQQEETGGPDDGTDGANNLTGTTSSETIMAFAGNDMVDGMGGDDTIDGGEGEDTLVGGAGNDSLIGGAGNDTLTGGLDDDTLDGGSGADSMDGGEGNDVFVVDSSDDTVVGGAGTDLVRSAVTFVLGDTLEDLLLTGDADIDGTGSLSANVLTGNSGANILDGGDGDDTLAGGEGADTLIGGIGADSMDGGDGDDTFAVDDAGDVVVGGAGTDLVQSTVSFVLGDTVEDLALSGSADIDGTGNLNANVLTGNAGANILDGGDGDDTLSGGEGADTLVGGNGHDIVTYVSADAGVKVHMGDLTFNEGDAAGDSYSGVEEMIGSAFADEIIVVDDNFWLSGGAGNDTLTAVGVSNDVKGGSGDDVIYAGTGNDTLWGDDGNDILFGYEGDDSVMGGLGDDYAIGGVGNDVLSGGEGADELHGHAGADTLYGGAGSDDLFGDEGDDRIEFGAGDDFALGGAGADTFNGTLDFGWNVIGDFVAGVDKLEIHDVGIGSFTELQAFMSEWNGNTYIEIDANTGFTLESVTLASLSASDFDLVA</sequence>
<dbReference type="Gene3D" id="2.160.20.160">
    <property type="match status" value="1"/>
</dbReference>
<dbReference type="InterPro" id="IPR011049">
    <property type="entry name" value="Serralysin-like_metalloprot_C"/>
</dbReference>
<evidence type="ECO:0000313" key="5">
    <source>
        <dbReference type="Proteomes" id="UP001209755"/>
    </source>
</evidence>
<organism evidence="4 5">
    <name type="scientific">Rhodobium gokarnense</name>
    <dbReference type="NCBI Taxonomy" id="364296"/>
    <lineage>
        <taxon>Bacteria</taxon>
        <taxon>Pseudomonadati</taxon>
        <taxon>Pseudomonadota</taxon>
        <taxon>Alphaproteobacteria</taxon>
        <taxon>Hyphomicrobiales</taxon>
        <taxon>Rhodobiaceae</taxon>
        <taxon>Rhodobium</taxon>
    </lineage>
</organism>
<evidence type="ECO:0000256" key="2">
    <source>
        <dbReference type="ARBA" id="ARBA00022525"/>
    </source>
</evidence>
<dbReference type="InterPro" id="IPR018511">
    <property type="entry name" value="Hemolysin-typ_Ca-bd_CS"/>
</dbReference>
<dbReference type="InterPro" id="IPR001343">
    <property type="entry name" value="Hemolysn_Ca-bd"/>
</dbReference>
<dbReference type="SUPFAM" id="SSF51120">
    <property type="entry name" value="beta-Roll"/>
    <property type="match status" value="7"/>
</dbReference>
<evidence type="ECO:0000313" key="4">
    <source>
        <dbReference type="EMBL" id="MCW2308844.1"/>
    </source>
</evidence>
<dbReference type="PRINTS" id="PR00313">
    <property type="entry name" value="CABNDNGRPT"/>
</dbReference>
<feature type="region of interest" description="Disordered" evidence="3">
    <location>
        <begin position="243"/>
        <end position="338"/>
    </location>
</feature>
<dbReference type="PANTHER" id="PTHR38340">
    <property type="entry name" value="S-LAYER PROTEIN"/>
    <property type="match status" value="1"/>
</dbReference>
<keyword evidence="2" id="KW-0964">Secreted</keyword>
<dbReference type="RefSeq" id="WP_264602443.1">
    <property type="nucleotide sequence ID" value="NZ_JAOQNS010000009.1"/>
</dbReference>
<dbReference type="EMBL" id="JAOQNS010000009">
    <property type="protein sequence ID" value="MCW2308844.1"/>
    <property type="molecule type" value="Genomic_DNA"/>
</dbReference>
<protein>
    <submittedName>
        <fullName evidence="4">Ca2+-binding RTX toxin-like protein</fullName>
    </submittedName>
</protein>
<accession>A0ABT3HEM3</accession>
<dbReference type="Gene3D" id="2.150.10.10">
    <property type="entry name" value="Serralysin-like metalloprotease, C-terminal"/>
    <property type="match status" value="7"/>
</dbReference>
<proteinExistence type="predicted"/>
<evidence type="ECO:0000256" key="3">
    <source>
        <dbReference type="SAM" id="MobiDB-lite"/>
    </source>
</evidence>
<dbReference type="InterPro" id="IPR050557">
    <property type="entry name" value="RTX_toxin/Mannuronan_C5-epim"/>
</dbReference>
<gene>
    <name evidence="4" type="ORF">M2319_003193</name>
</gene>
<dbReference type="Pfam" id="PF00353">
    <property type="entry name" value="HemolysinCabind"/>
    <property type="match status" value="17"/>
</dbReference>
<comment type="caution">
    <text evidence="4">The sequence shown here is derived from an EMBL/GenBank/DDBJ whole genome shotgun (WGS) entry which is preliminary data.</text>
</comment>
<reference evidence="5" key="1">
    <citation type="submission" date="2023-07" db="EMBL/GenBank/DDBJ databases">
        <title>Genome sequencing of Purple Non-Sulfur Bacteria from various extreme environments.</title>
        <authorList>
            <person name="Mayer M."/>
        </authorList>
    </citation>
    <scope>NUCLEOTIDE SEQUENCE [LARGE SCALE GENOMIC DNA]</scope>
    <source>
        <strain evidence="5">DSM 17935</strain>
    </source>
</reference>
<name>A0ABT3HEM3_9HYPH</name>
<comment type="subcellular location">
    <subcellularLocation>
        <location evidence="1">Secreted</location>
    </subcellularLocation>
</comment>